<protein>
    <submittedName>
        <fullName evidence="1">Uncharacterized protein</fullName>
    </submittedName>
</protein>
<sequence>MLLSHKEMLTRLGLIEKQMTGITETLSRLEALAFSGKNCGKRTTSSSFDSPKISIPLLNHGNSSLGSRGITSSVANRDSMLKKIDMPVFDGRLP</sequence>
<organism evidence="1 2">
    <name type="scientific">Microthlaspi erraticum</name>
    <dbReference type="NCBI Taxonomy" id="1685480"/>
    <lineage>
        <taxon>Eukaryota</taxon>
        <taxon>Viridiplantae</taxon>
        <taxon>Streptophyta</taxon>
        <taxon>Embryophyta</taxon>
        <taxon>Tracheophyta</taxon>
        <taxon>Spermatophyta</taxon>
        <taxon>Magnoliopsida</taxon>
        <taxon>eudicotyledons</taxon>
        <taxon>Gunneridae</taxon>
        <taxon>Pentapetalae</taxon>
        <taxon>rosids</taxon>
        <taxon>malvids</taxon>
        <taxon>Brassicales</taxon>
        <taxon>Brassicaceae</taxon>
        <taxon>Coluteocarpeae</taxon>
        <taxon>Microthlaspi</taxon>
    </lineage>
</organism>
<dbReference type="AlphaFoldDB" id="A0A6D2LMQ1"/>
<keyword evidence="2" id="KW-1185">Reference proteome</keyword>
<comment type="caution">
    <text evidence="1">The sequence shown here is derived from an EMBL/GenBank/DDBJ whole genome shotgun (WGS) entry which is preliminary data.</text>
</comment>
<dbReference type="OrthoDB" id="10612608at2759"/>
<accession>A0A6D2LMQ1</accession>
<proteinExistence type="predicted"/>
<reference evidence="1" key="1">
    <citation type="submission" date="2020-01" db="EMBL/GenBank/DDBJ databases">
        <authorList>
            <person name="Mishra B."/>
        </authorList>
    </citation>
    <scope>NUCLEOTIDE SEQUENCE [LARGE SCALE GENOMIC DNA]</scope>
</reference>
<dbReference type="EMBL" id="CACVBM020001884">
    <property type="protein sequence ID" value="CAA7061614.1"/>
    <property type="molecule type" value="Genomic_DNA"/>
</dbReference>
<evidence type="ECO:0000313" key="2">
    <source>
        <dbReference type="Proteomes" id="UP000467841"/>
    </source>
</evidence>
<dbReference type="Proteomes" id="UP000467841">
    <property type="component" value="Unassembled WGS sequence"/>
</dbReference>
<name>A0A6D2LMQ1_9BRAS</name>
<evidence type="ECO:0000313" key="1">
    <source>
        <dbReference type="EMBL" id="CAA7061614.1"/>
    </source>
</evidence>
<gene>
    <name evidence="1" type="ORF">MERR_LOCUS48850</name>
</gene>